<dbReference type="EMBL" id="LJDB01000040">
    <property type="protein sequence ID" value="ONI41246.1"/>
    <property type="molecule type" value="Genomic_DNA"/>
</dbReference>
<accession>A0ACC8XED0</accession>
<evidence type="ECO:0000313" key="2">
    <source>
        <dbReference type="Proteomes" id="UP000188605"/>
    </source>
</evidence>
<protein>
    <submittedName>
        <fullName evidence="1">Uncharacterized protein</fullName>
    </submittedName>
</protein>
<proteinExistence type="predicted"/>
<reference evidence="1" key="1">
    <citation type="submission" date="2016-08" db="EMBL/GenBank/DDBJ databases">
        <authorList>
            <person name="Ngugi D.K."/>
            <person name="Miyake S."/>
            <person name="Stingl U."/>
        </authorList>
    </citation>
    <scope>NUCLEOTIDE SEQUENCE</scope>
    <source>
        <strain evidence="1">SCG-B11WGA-EpuloA1</strain>
    </source>
</reference>
<keyword evidence="2" id="KW-1185">Reference proteome</keyword>
<evidence type="ECO:0000313" key="1">
    <source>
        <dbReference type="EMBL" id="ONI41246.1"/>
    </source>
</evidence>
<comment type="caution">
    <text evidence="1">The sequence shown here is derived from an EMBL/GenBank/DDBJ whole genome shotgun (WGS) entry which is preliminary data.</text>
</comment>
<organism evidence="1 2">
    <name type="scientific">Candidatus Epulonipiscium fishelsonii</name>
    <dbReference type="NCBI Taxonomy" id="77094"/>
    <lineage>
        <taxon>Bacteria</taxon>
        <taxon>Bacillati</taxon>
        <taxon>Bacillota</taxon>
        <taxon>Clostridia</taxon>
        <taxon>Lachnospirales</taxon>
        <taxon>Lachnospiraceae</taxon>
        <taxon>Candidatus Epulonipiscium</taxon>
    </lineage>
</organism>
<name>A0ACC8XED0_9FIRM</name>
<sequence length="236" mass="27647">MIKDNLVANSTNFFTILSDHKDGIIEILYTNNDKVLNDQIMREINEIMNLTYNRLAEENYDSSGNTSGWITYTSKHKEQSSLLDLIYTRYNNTINLKNSLKEKSKERNISSIDTSFDPEMELKKITIQYCEYLQKLAELLNISWYKINYMHYTTVVILINDFKITCKPDTARWRGSSLELIDLIKELMDKSLINLITSSGNEILLKEENKDVGILIEYHKLMDDMNKLKQLAQKFM</sequence>
<dbReference type="Proteomes" id="UP000188605">
    <property type="component" value="Unassembled WGS sequence"/>
</dbReference>
<gene>
    <name evidence="1" type="ORF">AN396_03935</name>
</gene>